<proteinExistence type="predicted"/>
<reference evidence="1" key="1">
    <citation type="submission" date="2023-06" db="EMBL/GenBank/DDBJ databases">
        <title>Genome-scale phylogeny and comparative genomics of the fungal order Sordariales.</title>
        <authorList>
            <consortium name="Lawrence Berkeley National Laboratory"/>
            <person name="Hensen N."/>
            <person name="Bonometti L."/>
            <person name="Westerberg I."/>
            <person name="Brannstrom I.O."/>
            <person name="Guillou S."/>
            <person name="Cros-Aarteil S."/>
            <person name="Calhoun S."/>
            <person name="Haridas S."/>
            <person name="Kuo A."/>
            <person name="Mondo S."/>
            <person name="Pangilinan J."/>
            <person name="Riley R."/>
            <person name="Labutti K."/>
            <person name="Andreopoulos B."/>
            <person name="Lipzen A."/>
            <person name="Chen C."/>
            <person name="Yanf M."/>
            <person name="Daum C."/>
            <person name="Ng V."/>
            <person name="Clum A."/>
            <person name="Steindorff A."/>
            <person name="Ohm R."/>
            <person name="Martin F."/>
            <person name="Silar P."/>
            <person name="Natvig D."/>
            <person name="Lalanne C."/>
            <person name="Gautier V."/>
            <person name="Ament-Velasquez S.L."/>
            <person name="Kruys A."/>
            <person name="Hutchinson M.I."/>
            <person name="Powell A.J."/>
            <person name="Barry K."/>
            <person name="Miller A.N."/>
            <person name="Grigoriev I.V."/>
            <person name="Debuchy R."/>
            <person name="Gladieux P."/>
            <person name="Thoren M.H."/>
            <person name="Johannesson H."/>
        </authorList>
    </citation>
    <scope>NUCLEOTIDE SEQUENCE</scope>
    <source>
        <strain evidence="1">SMH2532-1</strain>
    </source>
</reference>
<gene>
    <name evidence="1" type="ORF">B0T16DRAFT_434251</name>
</gene>
<organism evidence="1 2">
    <name type="scientific">Cercophora newfieldiana</name>
    <dbReference type="NCBI Taxonomy" id="92897"/>
    <lineage>
        <taxon>Eukaryota</taxon>
        <taxon>Fungi</taxon>
        <taxon>Dikarya</taxon>
        <taxon>Ascomycota</taxon>
        <taxon>Pezizomycotina</taxon>
        <taxon>Sordariomycetes</taxon>
        <taxon>Sordariomycetidae</taxon>
        <taxon>Sordariales</taxon>
        <taxon>Lasiosphaeriaceae</taxon>
        <taxon>Cercophora</taxon>
    </lineage>
</organism>
<evidence type="ECO:0000313" key="2">
    <source>
        <dbReference type="Proteomes" id="UP001174936"/>
    </source>
</evidence>
<accession>A0AA39YSI9</accession>
<dbReference type="AlphaFoldDB" id="A0AA39YSI9"/>
<evidence type="ECO:0000313" key="1">
    <source>
        <dbReference type="EMBL" id="KAK0657839.1"/>
    </source>
</evidence>
<comment type="caution">
    <text evidence="1">The sequence shown here is derived from an EMBL/GenBank/DDBJ whole genome shotgun (WGS) entry which is preliminary data.</text>
</comment>
<keyword evidence="2" id="KW-1185">Reference proteome</keyword>
<dbReference type="EMBL" id="JAULSV010000001">
    <property type="protein sequence ID" value="KAK0657839.1"/>
    <property type="molecule type" value="Genomic_DNA"/>
</dbReference>
<sequence>MGSIPHPTQDLPPPNKEHPRGADTWIYPLDIAHDLDHIPESDIPLSLKQETYTCAWEYTRCVIPVFTNWKRYLAFARIIIIGIVAEFNGALVDVVATSDSDSVLGYDLAELFGTIFGGMPVRVHMDMAREYRAFLLITAEKSSQRRNSKLFRHYVDSLVTSPKAWFRLRDCDALVRFTIAAALACNDFDDVWFSEEELQILAEIGDTLYDAIAFYKHRAEGETNSTFAYVDPDLRVEAFRRCREVLWARYRFVEDNLVIGKAETQGVVKETRRNVKLWNRVDQCSTGTYHSDDARYFDAMAKSDRVMFDGLPELLAGSASRCCDCQYKASKQWGLNIQSLPQRAAKVFPEIKKTQFAMTS</sequence>
<dbReference type="Proteomes" id="UP001174936">
    <property type="component" value="Unassembled WGS sequence"/>
</dbReference>
<protein>
    <submittedName>
        <fullName evidence="1">Uncharacterized protein</fullName>
    </submittedName>
</protein>
<name>A0AA39YSI9_9PEZI</name>